<evidence type="ECO:0008006" key="2">
    <source>
        <dbReference type="Google" id="ProtNLM"/>
    </source>
</evidence>
<proteinExistence type="predicted"/>
<accession>A0A482PGJ1</accession>
<name>A0A482PGJ1_CITRO</name>
<dbReference type="PROSITE" id="PS51257">
    <property type="entry name" value="PROKAR_LIPOPROTEIN"/>
    <property type="match status" value="1"/>
</dbReference>
<evidence type="ECO:0000313" key="1">
    <source>
        <dbReference type="EMBL" id="QBY27797.1"/>
    </source>
</evidence>
<dbReference type="AlphaFoldDB" id="A0A482PGJ1"/>
<reference evidence="1" key="1">
    <citation type="submission" date="2019-03" db="EMBL/GenBank/DDBJ databases">
        <title>Complete genome sequence of enteropathogenic Citrobacter rodentium strain DBS100.</title>
        <authorList>
            <person name="Popov G."/>
            <person name="Fiebig A."/>
            <person name="Shideler S."/>
            <person name="Coombes B."/>
            <person name="Savchenko A."/>
        </authorList>
    </citation>
    <scope>NUCLEOTIDE SEQUENCE</scope>
    <source>
        <strain evidence="1">DBS100</strain>
    </source>
</reference>
<gene>
    <name evidence="1" type="ORF">E2R62_02420</name>
</gene>
<dbReference type="EMBL" id="CP038008">
    <property type="protein sequence ID" value="QBY27797.1"/>
    <property type="molecule type" value="Genomic_DNA"/>
</dbReference>
<dbReference type="RefSeq" id="WP_012905474.1">
    <property type="nucleotide sequence ID" value="NZ_CAJTBI010000024.1"/>
</dbReference>
<protein>
    <recommendedName>
        <fullName evidence="2">Lipoprotein</fullName>
    </recommendedName>
</protein>
<organism evidence="1">
    <name type="scientific">Citrobacter rodentium</name>
    <dbReference type="NCBI Taxonomy" id="67825"/>
    <lineage>
        <taxon>Bacteria</taxon>
        <taxon>Pseudomonadati</taxon>
        <taxon>Pseudomonadota</taxon>
        <taxon>Gammaproteobacteria</taxon>
        <taxon>Enterobacterales</taxon>
        <taxon>Enterobacteriaceae</taxon>
        <taxon>Citrobacter</taxon>
    </lineage>
</organism>
<sequence length="224" mass="25714">MKFIKYIKIFGCVLFVVSCSSSPKNYERDGSDIPGYSKNEYYGSIEFSRPKGLTSYTMDNIDLYYNDPGTYTSVGSKGLTSNPGVATLLPFLVRPTVQSYKNLDSLVQEKGVLTKDSLTFKIRKFKDNRQLKQIDHRFNIDYFNIKGDLWAATKFPDLFWVDCGKKHRNDTIKIIPYDVHFVDPYVTAKNVPAKYRDEALKNILYIRFIDFDGCIKAGKDGQIL</sequence>